<accession>A0A7X9FT47</accession>
<evidence type="ECO:0000256" key="7">
    <source>
        <dbReference type="ARBA" id="ARBA00023237"/>
    </source>
</evidence>
<evidence type="ECO:0000256" key="1">
    <source>
        <dbReference type="ARBA" id="ARBA00004370"/>
    </source>
</evidence>
<dbReference type="PROSITE" id="PS51779">
    <property type="entry name" value="POTRA"/>
    <property type="match status" value="1"/>
</dbReference>
<dbReference type="InterPro" id="IPR010827">
    <property type="entry name" value="BamA/TamA_POTRA"/>
</dbReference>
<dbReference type="Proteomes" id="UP000524246">
    <property type="component" value="Unassembled WGS sequence"/>
</dbReference>
<dbReference type="InterPro" id="IPR034746">
    <property type="entry name" value="POTRA"/>
</dbReference>
<feature type="domain" description="POTRA" evidence="9">
    <location>
        <begin position="301"/>
        <end position="374"/>
    </location>
</feature>
<evidence type="ECO:0000256" key="4">
    <source>
        <dbReference type="ARBA" id="ARBA00022729"/>
    </source>
</evidence>
<sequence>MPIFSTGVVASSYLLEEVREKLVNVLRKEGFIAARIDVHYENELSIDKVKLVVRSVVGKPVTFKFQGNKAFKVNEFLDTINIFSRRIPFGSNTVNLLIENMGLLYRRSGYLYASISKQQSLSDDGSRLIFTITIDEGKKVHVSEVSVKGNSEISLEQIETAFLNAGEVYYRDMFHPDFAVSENIREHADFLSNYYIHEGYPDVRVESRIESTEDEDKVRIIYTIEEGRSNRGDWVIVEGIPDEVEEPEIPKTPYSLTKANDYIREVLNALRRAAYFNPIINSSLISDGTQLKFLVFPGEKSTVDKIIFEGNVVVSEETLRKNLSLKEGSPWEAKNIQESRLKLLKTGLFSNVDIHEEKNGSDTKRTLRIVVKEKPLQTLQLGGGLNSEYGLHIFGEGSDMGLFKDGRSLSLRLDAYYDSVNTDVGRSAVNLRYLDPTFGGSNVSFTEDLRYVKQSLANQEFDLDRVSLTTAFYDTMRSGLTLSAGHTIFEERLNDVSPDAILSPLDYGVLNISSLAATLRYDKRDSALIPTRGFFASLDAGLASEMIASDANYYSLNGKFSYLIPLHLFDRRFVISLASRLASAWTFDGTPEIPISQRFYAGGRTSVRGFSENSLGPRGLNGSVIGGDVLAVNNIQFNYLMNDSFAWHSFFDFGNIYLREREIDMTDLRKGTGLGMEYLSPVGPIGIDIGFPLQRRAGESSYRIYFTVGTLF</sequence>
<keyword evidence="6" id="KW-0472">Membrane</keyword>
<dbReference type="Pfam" id="PF01103">
    <property type="entry name" value="Omp85"/>
    <property type="match status" value="1"/>
</dbReference>
<dbReference type="Gene3D" id="2.40.160.50">
    <property type="entry name" value="membrane protein fhac: a member of the omp85/tpsb transporter family"/>
    <property type="match status" value="1"/>
</dbReference>
<dbReference type="EMBL" id="JAAZON010000535">
    <property type="protein sequence ID" value="NMC63830.1"/>
    <property type="molecule type" value="Genomic_DNA"/>
</dbReference>
<dbReference type="Pfam" id="PF07244">
    <property type="entry name" value="POTRA"/>
    <property type="match status" value="3"/>
</dbReference>
<comment type="subcellular location">
    <subcellularLocation>
        <location evidence="1">Membrane</location>
    </subcellularLocation>
</comment>
<reference evidence="10 11" key="1">
    <citation type="journal article" date="2020" name="Biotechnol. Biofuels">
        <title>New insights from the biogas microbiome by comprehensive genome-resolved metagenomics of nearly 1600 species originating from multiple anaerobic digesters.</title>
        <authorList>
            <person name="Campanaro S."/>
            <person name="Treu L."/>
            <person name="Rodriguez-R L.M."/>
            <person name="Kovalovszki A."/>
            <person name="Ziels R.M."/>
            <person name="Maus I."/>
            <person name="Zhu X."/>
            <person name="Kougias P.G."/>
            <person name="Basile A."/>
            <person name="Luo G."/>
            <person name="Schluter A."/>
            <person name="Konstantinidis K.T."/>
            <person name="Angelidaki I."/>
        </authorList>
    </citation>
    <scope>NUCLEOTIDE SEQUENCE [LARGE SCALE GENOMIC DNA]</scope>
    <source>
        <strain evidence="10">AS27yjCOA_65</strain>
    </source>
</reference>
<protein>
    <recommendedName>
        <fullName evidence="8">Outer membrane protein assembly factor BamA</fullName>
    </recommendedName>
</protein>
<comment type="caution">
    <text evidence="10">The sequence shown here is derived from an EMBL/GenBank/DDBJ whole genome shotgun (WGS) entry which is preliminary data.</text>
</comment>
<dbReference type="NCBIfam" id="TIGR03303">
    <property type="entry name" value="OM_YaeT"/>
    <property type="match status" value="1"/>
</dbReference>
<keyword evidence="7" id="KW-0998">Cell outer membrane</keyword>
<dbReference type="Gene3D" id="3.10.20.310">
    <property type="entry name" value="membrane protein fhac"/>
    <property type="match status" value="3"/>
</dbReference>
<evidence type="ECO:0000256" key="2">
    <source>
        <dbReference type="ARBA" id="ARBA00022452"/>
    </source>
</evidence>
<organism evidence="10 11">
    <name type="scientific">SAR324 cluster bacterium</name>
    <dbReference type="NCBI Taxonomy" id="2024889"/>
    <lineage>
        <taxon>Bacteria</taxon>
        <taxon>Deltaproteobacteria</taxon>
        <taxon>SAR324 cluster</taxon>
    </lineage>
</organism>
<evidence type="ECO:0000256" key="6">
    <source>
        <dbReference type="ARBA" id="ARBA00023136"/>
    </source>
</evidence>
<dbReference type="GO" id="GO:0071709">
    <property type="term" value="P:membrane assembly"/>
    <property type="evidence" value="ECO:0007669"/>
    <property type="project" value="InterPro"/>
</dbReference>
<evidence type="ECO:0000313" key="11">
    <source>
        <dbReference type="Proteomes" id="UP000524246"/>
    </source>
</evidence>
<keyword evidence="5" id="KW-0677">Repeat</keyword>
<dbReference type="InterPro" id="IPR023707">
    <property type="entry name" value="OM_assembly_BamA"/>
</dbReference>
<evidence type="ECO:0000256" key="3">
    <source>
        <dbReference type="ARBA" id="ARBA00022692"/>
    </source>
</evidence>
<name>A0A7X9FT47_9DELT</name>
<evidence type="ECO:0000256" key="5">
    <source>
        <dbReference type="ARBA" id="ARBA00022737"/>
    </source>
</evidence>
<dbReference type="PANTHER" id="PTHR12815:SF47">
    <property type="entry name" value="TRANSLOCATION AND ASSEMBLY MODULE SUBUNIT TAMA"/>
    <property type="match status" value="1"/>
</dbReference>
<keyword evidence="2" id="KW-1134">Transmembrane beta strand</keyword>
<dbReference type="PANTHER" id="PTHR12815">
    <property type="entry name" value="SORTING AND ASSEMBLY MACHINERY SAMM50 PROTEIN FAMILY MEMBER"/>
    <property type="match status" value="1"/>
</dbReference>
<dbReference type="GO" id="GO:0009279">
    <property type="term" value="C:cell outer membrane"/>
    <property type="evidence" value="ECO:0007669"/>
    <property type="project" value="UniProtKB-UniRule"/>
</dbReference>
<dbReference type="InterPro" id="IPR039910">
    <property type="entry name" value="D15-like"/>
</dbReference>
<keyword evidence="4" id="KW-0732">Signal</keyword>
<evidence type="ECO:0000313" key="10">
    <source>
        <dbReference type="EMBL" id="NMC63830.1"/>
    </source>
</evidence>
<dbReference type="AlphaFoldDB" id="A0A7X9FT47"/>
<keyword evidence="3" id="KW-0812">Transmembrane</keyword>
<gene>
    <name evidence="10" type="primary">bamA</name>
    <name evidence="10" type="ORF">GYA55_11765</name>
</gene>
<evidence type="ECO:0000259" key="9">
    <source>
        <dbReference type="PROSITE" id="PS51779"/>
    </source>
</evidence>
<dbReference type="InterPro" id="IPR000184">
    <property type="entry name" value="Bac_surfAg_D15"/>
</dbReference>
<proteinExistence type="predicted"/>
<evidence type="ECO:0000256" key="8">
    <source>
        <dbReference type="NCBIfam" id="TIGR03303"/>
    </source>
</evidence>